<evidence type="ECO:0000313" key="3">
    <source>
        <dbReference type="Proteomes" id="UP000824110"/>
    </source>
</evidence>
<proteinExistence type="predicted"/>
<sequence length="342" mass="37525">MMNKLTKILAAVAVASTLTLGAAAIAGCSGNGSNNIDKITEINTPQEAYGFSAATAGMLISGMQGGSAATLASVQGVAKHSTMAAGKTQVTDQQTIDTLNEYMMLVEGLLSDGNFNISAIQNGDEAYAQYSLKMTVSYSGLNGEKLEYVTYYNQELIGSHTEQDDEPWEDEEVTEIYSIDGIMVIDGVQYPMEGRFVSQTEGRESENTHSLRVMLDEAADKYLSVTQESESEGSENEAEYVYSVYSGRTLEERTTFEYETEHGEQEIEMTIYNRAEGTNSRFAFEKETEHGKEYIKIIVGGKGGTQVYTVRAVTDENGNSQYEYYNAGGDRVGRGERFDFDD</sequence>
<feature type="signal peptide" evidence="1">
    <location>
        <begin position="1"/>
        <end position="26"/>
    </location>
</feature>
<feature type="chain" id="PRO_5038430464" evidence="1">
    <location>
        <begin position="27"/>
        <end position="342"/>
    </location>
</feature>
<organism evidence="2 3">
    <name type="scientific">Candidatus Coproplasma excrementigallinarum</name>
    <dbReference type="NCBI Taxonomy" id="2840747"/>
    <lineage>
        <taxon>Bacteria</taxon>
        <taxon>Bacillati</taxon>
        <taxon>Bacillota</taxon>
        <taxon>Clostridia</taxon>
        <taxon>Eubacteriales</taxon>
        <taxon>Candidatus Coproplasma</taxon>
    </lineage>
</organism>
<reference evidence="2" key="2">
    <citation type="journal article" date="2021" name="PeerJ">
        <title>Extensive microbial diversity within the chicken gut microbiome revealed by metagenomics and culture.</title>
        <authorList>
            <person name="Gilroy R."/>
            <person name="Ravi A."/>
            <person name="Getino M."/>
            <person name="Pursley I."/>
            <person name="Horton D.L."/>
            <person name="Alikhan N.F."/>
            <person name="Baker D."/>
            <person name="Gharbi K."/>
            <person name="Hall N."/>
            <person name="Watson M."/>
            <person name="Adriaenssens E.M."/>
            <person name="Foster-Nyarko E."/>
            <person name="Jarju S."/>
            <person name="Secka A."/>
            <person name="Antonio M."/>
            <person name="Oren A."/>
            <person name="Chaudhuri R.R."/>
            <person name="La Ragione R."/>
            <person name="Hildebrand F."/>
            <person name="Pallen M.J."/>
        </authorList>
    </citation>
    <scope>NUCLEOTIDE SEQUENCE</scope>
    <source>
        <strain evidence="2">CHK195-12923</strain>
    </source>
</reference>
<evidence type="ECO:0000313" key="2">
    <source>
        <dbReference type="EMBL" id="HIU61579.1"/>
    </source>
</evidence>
<name>A0A9D1SID7_9FIRM</name>
<protein>
    <submittedName>
        <fullName evidence="2">Uncharacterized protein</fullName>
    </submittedName>
</protein>
<dbReference type="Proteomes" id="UP000824110">
    <property type="component" value="Unassembled WGS sequence"/>
</dbReference>
<gene>
    <name evidence="2" type="ORF">IAB69_02910</name>
</gene>
<accession>A0A9D1SID7</accession>
<comment type="caution">
    <text evidence="2">The sequence shown here is derived from an EMBL/GenBank/DDBJ whole genome shotgun (WGS) entry which is preliminary data.</text>
</comment>
<dbReference type="PROSITE" id="PS51257">
    <property type="entry name" value="PROKAR_LIPOPROTEIN"/>
    <property type="match status" value="1"/>
</dbReference>
<keyword evidence="1" id="KW-0732">Signal</keyword>
<dbReference type="EMBL" id="DVNE01000026">
    <property type="protein sequence ID" value="HIU61579.1"/>
    <property type="molecule type" value="Genomic_DNA"/>
</dbReference>
<reference evidence="2" key="1">
    <citation type="submission" date="2020-10" db="EMBL/GenBank/DDBJ databases">
        <authorList>
            <person name="Gilroy R."/>
        </authorList>
    </citation>
    <scope>NUCLEOTIDE SEQUENCE</scope>
    <source>
        <strain evidence="2">CHK195-12923</strain>
    </source>
</reference>
<dbReference type="AlphaFoldDB" id="A0A9D1SID7"/>
<evidence type="ECO:0000256" key="1">
    <source>
        <dbReference type="SAM" id="SignalP"/>
    </source>
</evidence>